<keyword evidence="1" id="KW-1133">Transmembrane helix</keyword>
<evidence type="ECO:0000313" key="5">
    <source>
        <dbReference type="Proteomes" id="UP001431572"/>
    </source>
</evidence>
<dbReference type="EMBL" id="JACATZ010000001">
    <property type="protein sequence ID" value="NWJ46694.1"/>
    <property type="molecule type" value="Genomic_DNA"/>
</dbReference>
<name>A0A8T7LXK9_9CHLR</name>
<organism evidence="2 4">
    <name type="scientific">Candidatus Chlorohelix allophototropha</name>
    <dbReference type="NCBI Taxonomy" id="3003348"/>
    <lineage>
        <taxon>Bacteria</taxon>
        <taxon>Bacillati</taxon>
        <taxon>Chloroflexota</taxon>
        <taxon>Chloroflexia</taxon>
        <taxon>Candidatus Chloroheliales</taxon>
        <taxon>Candidatus Chloroheliaceae</taxon>
        <taxon>Candidatus Chlorohelix</taxon>
    </lineage>
</organism>
<dbReference type="RefSeq" id="WP_341467946.1">
    <property type="nucleotide sequence ID" value="NZ_CP128399.1"/>
</dbReference>
<feature type="transmembrane region" description="Helical" evidence="1">
    <location>
        <begin position="146"/>
        <end position="167"/>
    </location>
</feature>
<evidence type="ECO:0000313" key="3">
    <source>
        <dbReference type="EMBL" id="WJW66064.1"/>
    </source>
</evidence>
<feature type="transmembrane region" description="Helical" evidence="1">
    <location>
        <begin position="68"/>
        <end position="89"/>
    </location>
</feature>
<dbReference type="Proteomes" id="UP000521676">
    <property type="component" value="Unassembled WGS sequence"/>
</dbReference>
<feature type="transmembrane region" description="Helical" evidence="1">
    <location>
        <begin position="35"/>
        <end position="53"/>
    </location>
</feature>
<proteinExistence type="predicted"/>
<evidence type="ECO:0000313" key="2">
    <source>
        <dbReference type="EMBL" id="NWJ46694.1"/>
    </source>
</evidence>
<reference evidence="2 4" key="1">
    <citation type="submission" date="2020-06" db="EMBL/GenBank/DDBJ databases">
        <title>Anoxygenic phototrophic Chloroflexota member uses a Type I reaction center.</title>
        <authorList>
            <person name="Tsuji J.M."/>
            <person name="Shaw N.A."/>
            <person name="Nagashima S."/>
            <person name="Venkiteswaran J."/>
            <person name="Schiff S.L."/>
            <person name="Hanada S."/>
            <person name="Tank M."/>
            <person name="Neufeld J.D."/>
        </authorList>
    </citation>
    <scope>NUCLEOTIDE SEQUENCE [LARGE SCALE GENOMIC DNA]</scope>
    <source>
        <strain evidence="2">L227-S17</strain>
    </source>
</reference>
<keyword evidence="1" id="KW-0812">Transmembrane</keyword>
<feature type="transmembrane region" description="Helical" evidence="1">
    <location>
        <begin position="179"/>
        <end position="200"/>
    </location>
</feature>
<reference evidence="3" key="2">
    <citation type="journal article" date="2024" name="Nature">
        <title>Anoxygenic phototroph of the Chloroflexota uses a type I reaction centre.</title>
        <authorList>
            <person name="Tsuji J.M."/>
            <person name="Shaw N.A."/>
            <person name="Nagashima S."/>
            <person name="Venkiteswaran J.J."/>
            <person name="Schiff S.L."/>
            <person name="Watanabe T."/>
            <person name="Fukui M."/>
            <person name="Hanada S."/>
            <person name="Tank M."/>
            <person name="Neufeld J.D."/>
        </authorList>
    </citation>
    <scope>NUCLEOTIDE SEQUENCE</scope>
    <source>
        <strain evidence="3">L227-S17</strain>
    </source>
</reference>
<feature type="transmembrane region" description="Helical" evidence="1">
    <location>
        <begin position="206"/>
        <end position="228"/>
    </location>
</feature>
<evidence type="ECO:0000313" key="4">
    <source>
        <dbReference type="Proteomes" id="UP000521676"/>
    </source>
</evidence>
<keyword evidence="1" id="KW-0472">Membrane</keyword>
<accession>A0A8T7LXK9</accession>
<feature type="transmembrane region" description="Helical" evidence="1">
    <location>
        <begin position="96"/>
        <end position="116"/>
    </location>
</feature>
<dbReference type="AlphaFoldDB" id="A0A8T7LXK9"/>
<evidence type="ECO:0000256" key="1">
    <source>
        <dbReference type="SAM" id="Phobius"/>
    </source>
</evidence>
<sequence>MNFTVILPLLASIVSFLFALMVFDQFILRHRTYQIIWTIGLLLFCLAAFSQFLGSSNGWIEYTNYYRLWYLAGAMGTSSFLGMGTIFLIASRRIALPVLGVLLICFIAAGVLVFTAQVDVSQLPVNSTDEITGKAFPSYVRVLTPFFNIFGAGFLLFGAIQSAFVFWRKRIRFYRVLSNIFIALGAFAASSAGVITRFNLSGSDAFSLATLLGVTFIFIGFLISIEVFEEVRIPFTRILLKRRSGVLRSSKQ</sequence>
<protein>
    <recommendedName>
        <fullName evidence="6">Histidine kinase N-terminal 7TM region domain-containing protein</fullName>
    </recommendedName>
</protein>
<evidence type="ECO:0008006" key="6">
    <source>
        <dbReference type="Google" id="ProtNLM"/>
    </source>
</evidence>
<dbReference type="Proteomes" id="UP001431572">
    <property type="component" value="Chromosome 1"/>
</dbReference>
<dbReference type="EMBL" id="CP128399">
    <property type="protein sequence ID" value="WJW66064.1"/>
    <property type="molecule type" value="Genomic_DNA"/>
</dbReference>
<feature type="transmembrane region" description="Helical" evidence="1">
    <location>
        <begin position="6"/>
        <end position="23"/>
    </location>
</feature>
<keyword evidence="5" id="KW-1185">Reference proteome</keyword>
<gene>
    <name evidence="2" type="ORF">HXX08_12510</name>
    <name evidence="3" type="ORF">OZ401_001847</name>
</gene>